<dbReference type="EMBL" id="CAAGRJ010022891">
    <property type="protein sequence ID" value="VFV36559.1"/>
    <property type="molecule type" value="Genomic_DNA"/>
</dbReference>
<sequence length="120" mass="13133">NPHQPLHILLKGSYTLMGLRKLSFLHDLAHIPGNKGMLGTHFVKLVVQVNPVLCNDCDCSASTISLYFGQVSARYHRGRVVINNNFEATGAPVYKLDGMFGLNDGHGSTDIFGNHVAMIQ</sequence>
<accession>A0A485NWP3</accession>
<dbReference type="AlphaFoldDB" id="A0A485NWP3"/>
<reference evidence="1 2" key="1">
    <citation type="submission" date="2019-01" db="EMBL/GenBank/DDBJ databases">
        <authorList>
            <person name="Alioto T."/>
            <person name="Alioto T."/>
        </authorList>
    </citation>
    <scope>NUCLEOTIDE SEQUENCE [LARGE SCALE GENOMIC DNA]</scope>
</reference>
<organism evidence="1 2">
    <name type="scientific">Lynx pardinus</name>
    <name type="common">Iberian lynx</name>
    <name type="synonym">Felis pardina</name>
    <dbReference type="NCBI Taxonomy" id="191816"/>
    <lineage>
        <taxon>Eukaryota</taxon>
        <taxon>Metazoa</taxon>
        <taxon>Chordata</taxon>
        <taxon>Craniata</taxon>
        <taxon>Vertebrata</taxon>
        <taxon>Euteleostomi</taxon>
        <taxon>Mammalia</taxon>
        <taxon>Eutheria</taxon>
        <taxon>Laurasiatheria</taxon>
        <taxon>Carnivora</taxon>
        <taxon>Feliformia</taxon>
        <taxon>Felidae</taxon>
        <taxon>Felinae</taxon>
        <taxon>Lynx</taxon>
    </lineage>
</organism>
<evidence type="ECO:0000313" key="2">
    <source>
        <dbReference type="Proteomes" id="UP000386466"/>
    </source>
</evidence>
<keyword evidence="2" id="KW-1185">Reference proteome</keyword>
<gene>
    <name evidence="1" type="ORF">LYPA_23C010319</name>
</gene>
<name>A0A485NWP3_LYNPA</name>
<feature type="non-terminal residue" evidence="1">
    <location>
        <position position="1"/>
    </location>
</feature>
<protein>
    <submittedName>
        <fullName evidence="1">Uncharacterized protein</fullName>
    </submittedName>
</protein>
<evidence type="ECO:0000313" key="1">
    <source>
        <dbReference type="EMBL" id="VFV36559.1"/>
    </source>
</evidence>
<dbReference type="Proteomes" id="UP000386466">
    <property type="component" value="Unassembled WGS sequence"/>
</dbReference>
<proteinExistence type="predicted"/>